<evidence type="ECO:0000313" key="2">
    <source>
        <dbReference type="EMBL" id="TKR73385.1"/>
    </source>
</evidence>
<gene>
    <name evidence="2" type="ORF">L596_020698</name>
</gene>
<evidence type="ECO:0000256" key="1">
    <source>
        <dbReference type="SAM" id="MobiDB-lite"/>
    </source>
</evidence>
<accession>A0A4V6A0Z2</accession>
<sequence length="156" mass="17544">MSINYTITHLDRFSALGNDFKCFTSKVTLLKNNFWDDDCSDQRIAPVREVGWKRCVCLVPASQDRYISSDAETLLVDRSSPDLSDPNVPSTSGEKTAPPRRTRNRPPTSASRTKRQRGRHIARTRQPTVSVPNNLHLPTQSQSHSQSVSQLQQSPP</sequence>
<dbReference type="Proteomes" id="UP000298663">
    <property type="component" value="Unassembled WGS sequence"/>
</dbReference>
<organism evidence="2 3">
    <name type="scientific">Steinernema carpocapsae</name>
    <name type="common">Entomopathogenic nematode</name>
    <dbReference type="NCBI Taxonomy" id="34508"/>
    <lineage>
        <taxon>Eukaryota</taxon>
        <taxon>Metazoa</taxon>
        <taxon>Ecdysozoa</taxon>
        <taxon>Nematoda</taxon>
        <taxon>Chromadorea</taxon>
        <taxon>Rhabditida</taxon>
        <taxon>Tylenchina</taxon>
        <taxon>Panagrolaimomorpha</taxon>
        <taxon>Strongyloidoidea</taxon>
        <taxon>Steinernematidae</taxon>
        <taxon>Steinernema</taxon>
    </lineage>
</organism>
<reference evidence="2 3" key="1">
    <citation type="journal article" date="2015" name="Genome Biol.">
        <title>Comparative genomics of Steinernema reveals deeply conserved gene regulatory networks.</title>
        <authorList>
            <person name="Dillman A.R."/>
            <person name="Macchietto M."/>
            <person name="Porter C.F."/>
            <person name="Rogers A."/>
            <person name="Williams B."/>
            <person name="Antoshechkin I."/>
            <person name="Lee M.M."/>
            <person name="Goodwin Z."/>
            <person name="Lu X."/>
            <person name="Lewis E.E."/>
            <person name="Goodrich-Blair H."/>
            <person name="Stock S.P."/>
            <person name="Adams B.J."/>
            <person name="Sternberg P.W."/>
            <person name="Mortazavi A."/>
        </authorList>
    </citation>
    <scope>NUCLEOTIDE SEQUENCE [LARGE SCALE GENOMIC DNA]</scope>
    <source>
        <strain evidence="2 3">ALL</strain>
    </source>
</reference>
<keyword evidence="3" id="KW-1185">Reference proteome</keyword>
<dbReference type="EMBL" id="AZBU02000006">
    <property type="protein sequence ID" value="TKR73385.1"/>
    <property type="molecule type" value="Genomic_DNA"/>
</dbReference>
<evidence type="ECO:0000313" key="3">
    <source>
        <dbReference type="Proteomes" id="UP000298663"/>
    </source>
</evidence>
<feature type="compositionally biased region" description="Basic residues" evidence="1">
    <location>
        <begin position="112"/>
        <end position="123"/>
    </location>
</feature>
<feature type="compositionally biased region" description="Polar residues" evidence="1">
    <location>
        <begin position="125"/>
        <end position="139"/>
    </location>
</feature>
<feature type="compositionally biased region" description="Low complexity" evidence="1">
    <location>
        <begin position="140"/>
        <end position="156"/>
    </location>
</feature>
<dbReference type="AlphaFoldDB" id="A0A4V6A0Z2"/>
<comment type="caution">
    <text evidence="2">The sequence shown here is derived from an EMBL/GenBank/DDBJ whole genome shotgun (WGS) entry which is preliminary data.</text>
</comment>
<reference evidence="2 3" key="2">
    <citation type="journal article" date="2019" name="G3 (Bethesda)">
        <title>Hybrid Assembly of the Genome of the Entomopathogenic Nematode Steinernema carpocapsae Identifies the X-Chromosome.</title>
        <authorList>
            <person name="Serra L."/>
            <person name="Macchietto M."/>
            <person name="Macias-Munoz A."/>
            <person name="McGill C.J."/>
            <person name="Rodriguez I.M."/>
            <person name="Rodriguez B."/>
            <person name="Murad R."/>
            <person name="Mortazavi A."/>
        </authorList>
    </citation>
    <scope>NUCLEOTIDE SEQUENCE [LARGE SCALE GENOMIC DNA]</scope>
    <source>
        <strain evidence="2 3">ALL</strain>
    </source>
</reference>
<feature type="region of interest" description="Disordered" evidence="1">
    <location>
        <begin position="77"/>
        <end position="156"/>
    </location>
</feature>
<proteinExistence type="predicted"/>
<name>A0A4V6A0Z2_STECR</name>
<protein>
    <submittedName>
        <fullName evidence="2">Uncharacterized protein</fullName>
    </submittedName>
</protein>